<comment type="cofactor">
    <cofactor evidence="1">
        <name>FAD</name>
        <dbReference type="ChEBI" id="CHEBI:57692"/>
    </cofactor>
</comment>
<dbReference type="GO" id="GO:0071949">
    <property type="term" value="F:FAD binding"/>
    <property type="evidence" value="ECO:0007669"/>
    <property type="project" value="TreeGrafter"/>
</dbReference>
<evidence type="ECO:0000313" key="2">
    <source>
        <dbReference type="EMBL" id="KAG2301406.1"/>
    </source>
</evidence>
<comment type="caution">
    <text evidence="2">The sequence shown here is derived from an EMBL/GenBank/DDBJ whole genome shotgun (WGS) entry which is preliminary data.</text>
</comment>
<keyword evidence="1" id="KW-0560">Oxidoreductase</keyword>
<dbReference type="Gene3D" id="3.20.20.220">
    <property type="match status" value="1"/>
</dbReference>
<dbReference type="EMBL" id="JAAMPC010000007">
    <property type="protein sequence ID" value="KAG2301406.1"/>
    <property type="molecule type" value="Genomic_DNA"/>
</dbReference>
<evidence type="ECO:0000256" key="1">
    <source>
        <dbReference type="RuleBase" id="RU364054"/>
    </source>
</evidence>
<keyword evidence="1" id="KW-0285">Flavoprotein</keyword>
<reference evidence="2 3" key="1">
    <citation type="submission" date="2020-02" db="EMBL/GenBank/DDBJ databases">
        <authorList>
            <person name="Ma Q."/>
            <person name="Huang Y."/>
            <person name="Song X."/>
            <person name="Pei D."/>
        </authorList>
    </citation>
    <scope>NUCLEOTIDE SEQUENCE [LARGE SCALE GENOMIC DNA]</scope>
    <source>
        <strain evidence="2">Sxm20200214</strain>
        <tissue evidence="2">Leaf</tissue>
    </source>
</reference>
<dbReference type="PANTHER" id="PTHR13914:SF0">
    <property type="entry name" value="PROLINE DEHYDROGENASE 1, MITOCHONDRIAL"/>
    <property type="match status" value="1"/>
</dbReference>
<name>A0A8X7S872_BRACI</name>
<sequence>MVDLGSWVMSSKLMDNALTRGMVLGLVKSTFYDHFCAGEDADAAAKRVRSVYEATGLKGMLVYGVEHADDAALAMITCTISFGPLKLPNPCQHLT</sequence>
<evidence type="ECO:0000313" key="3">
    <source>
        <dbReference type="Proteomes" id="UP000886595"/>
    </source>
</evidence>
<organism evidence="2 3">
    <name type="scientific">Brassica carinata</name>
    <name type="common">Ethiopian mustard</name>
    <name type="synonym">Abyssinian cabbage</name>
    <dbReference type="NCBI Taxonomy" id="52824"/>
    <lineage>
        <taxon>Eukaryota</taxon>
        <taxon>Viridiplantae</taxon>
        <taxon>Streptophyta</taxon>
        <taxon>Embryophyta</taxon>
        <taxon>Tracheophyta</taxon>
        <taxon>Spermatophyta</taxon>
        <taxon>Magnoliopsida</taxon>
        <taxon>eudicotyledons</taxon>
        <taxon>Gunneridae</taxon>
        <taxon>Pentapetalae</taxon>
        <taxon>rosids</taxon>
        <taxon>malvids</taxon>
        <taxon>Brassicales</taxon>
        <taxon>Brassicaceae</taxon>
        <taxon>Brassiceae</taxon>
        <taxon>Brassica</taxon>
    </lineage>
</organism>
<dbReference type="OrthoDB" id="1431735at2759"/>
<accession>A0A8X7S872</accession>
<dbReference type="EC" id="1.5.5.2" evidence="1"/>
<keyword evidence="1" id="KW-0274">FAD</keyword>
<comment type="similarity">
    <text evidence="1">Belongs to the proline oxidase family.</text>
</comment>
<dbReference type="GO" id="GO:0005739">
    <property type="term" value="C:mitochondrion"/>
    <property type="evidence" value="ECO:0007669"/>
    <property type="project" value="TreeGrafter"/>
</dbReference>
<dbReference type="AlphaFoldDB" id="A0A8X7S872"/>
<keyword evidence="3" id="KW-1185">Reference proteome</keyword>
<dbReference type="GO" id="GO:0004657">
    <property type="term" value="F:proline dehydrogenase activity"/>
    <property type="evidence" value="ECO:0007669"/>
    <property type="project" value="UniProtKB-EC"/>
</dbReference>
<dbReference type="GO" id="GO:0010133">
    <property type="term" value="P:L-proline catabolic process to L-glutamate"/>
    <property type="evidence" value="ECO:0007669"/>
    <property type="project" value="TreeGrafter"/>
</dbReference>
<dbReference type="Proteomes" id="UP000886595">
    <property type="component" value="Unassembled WGS sequence"/>
</dbReference>
<comment type="function">
    <text evidence="1">Converts proline to delta-1-pyrroline-5-carboxylate.</text>
</comment>
<dbReference type="PANTHER" id="PTHR13914">
    <property type="entry name" value="PROLINE OXIDASE"/>
    <property type="match status" value="1"/>
</dbReference>
<comment type="catalytic activity">
    <reaction evidence="1">
        <text>L-proline + a quinone = (S)-1-pyrroline-5-carboxylate + a quinol + H(+)</text>
        <dbReference type="Rhea" id="RHEA:23784"/>
        <dbReference type="ChEBI" id="CHEBI:15378"/>
        <dbReference type="ChEBI" id="CHEBI:17388"/>
        <dbReference type="ChEBI" id="CHEBI:24646"/>
        <dbReference type="ChEBI" id="CHEBI:60039"/>
        <dbReference type="ChEBI" id="CHEBI:132124"/>
        <dbReference type="EC" id="1.5.5.2"/>
    </reaction>
</comment>
<gene>
    <name evidence="2" type="ORF">Bca52824_030057</name>
</gene>
<protein>
    <recommendedName>
        <fullName evidence="1">Proline dehydrogenase</fullName>
        <ecNumber evidence="1">1.5.5.2</ecNumber>
    </recommendedName>
</protein>
<keyword evidence="1" id="KW-0642">Proline metabolism</keyword>
<proteinExistence type="inferred from homology"/>
<dbReference type="InterPro" id="IPR015659">
    <property type="entry name" value="Proline_oxidase"/>
</dbReference>